<sequence length="604" mass="67293">MDEIQVSDPGESCRTDHNKTEHHKTRRPHLKSRYGCTKCKERRIKCDEVTPRCSRCNKKNLNCQYPKRPASLLAAEDFHHNWVEPVDPQVAQLEFSRAESGISSPEGSGRSLDSSTRFGSPLSPTSGVTPYPPLPPLPKHTGLDSPLQSQVAQTLAPAEFELLKHFIEHTSKDATIDKEEQYTLQVGIPNLACQSQPLMRSVLAIAAVCKCRDIIQQPSVSHQDREQVLELLALADCHHMKSLQETQAALPEAKQYDCVLANAAMMGMYGSGSHCVRIWLVKTAAMGDQPLSDIMPKNTQWISLFRAAHLAYLGILNKPITDDTTLISPTRSRSPVEYMPKFFTGSSSSSQSTYEYKVSSRIDQPRVPPAHALSPILAATVGSAMAKLRKKARQMTSVGLASGVGGEDTNTNLDIQACCAALDLLDSVVAETFPAEDSVSSQLNHNKPLPFEVNIDPVGGQIAKVSPWLRRYAASITSMMPSRLPRRVIMAFVHKAPVRYLNTIEDMLSIIQTVSFNGAGSMTPPDLSLARQLALDIFAHWLVLVILLDNVWWIGCVGAWELERIVSFRKDARWQGVMWNRDEDWWPESMFEVCRQFEKHRARS</sequence>
<feature type="compositionally biased region" description="Polar residues" evidence="2">
    <location>
        <begin position="101"/>
        <end position="128"/>
    </location>
</feature>
<dbReference type="PROSITE" id="PS50048">
    <property type="entry name" value="ZN2_CY6_FUNGAL_2"/>
    <property type="match status" value="1"/>
</dbReference>
<keyword evidence="3" id="KW-1133">Transmembrane helix</keyword>
<evidence type="ECO:0000256" key="1">
    <source>
        <dbReference type="ARBA" id="ARBA00023242"/>
    </source>
</evidence>
<dbReference type="InterPro" id="IPR036864">
    <property type="entry name" value="Zn2-C6_fun-type_DNA-bd_sf"/>
</dbReference>
<comment type="caution">
    <text evidence="5">The sequence shown here is derived from an EMBL/GenBank/DDBJ whole genome shotgun (WGS) entry which is preliminary data.</text>
</comment>
<feature type="region of interest" description="Disordered" evidence="2">
    <location>
        <begin position="97"/>
        <end position="145"/>
    </location>
</feature>
<evidence type="ECO:0000259" key="4">
    <source>
        <dbReference type="PROSITE" id="PS50048"/>
    </source>
</evidence>
<reference evidence="5" key="1">
    <citation type="journal article" date="2023" name="Mol. Phylogenet. Evol.">
        <title>Genome-scale phylogeny and comparative genomics of the fungal order Sordariales.</title>
        <authorList>
            <person name="Hensen N."/>
            <person name="Bonometti L."/>
            <person name="Westerberg I."/>
            <person name="Brannstrom I.O."/>
            <person name="Guillou S."/>
            <person name="Cros-Aarteil S."/>
            <person name="Calhoun S."/>
            <person name="Haridas S."/>
            <person name="Kuo A."/>
            <person name="Mondo S."/>
            <person name="Pangilinan J."/>
            <person name="Riley R."/>
            <person name="LaButti K."/>
            <person name="Andreopoulos B."/>
            <person name="Lipzen A."/>
            <person name="Chen C."/>
            <person name="Yan M."/>
            <person name="Daum C."/>
            <person name="Ng V."/>
            <person name="Clum A."/>
            <person name="Steindorff A."/>
            <person name="Ohm R.A."/>
            <person name="Martin F."/>
            <person name="Silar P."/>
            <person name="Natvig D.O."/>
            <person name="Lalanne C."/>
            <person name="Gautier V."/>
            <person name="Ament-Velasquez S.L."/>
            <person name="Kruys A."/>
            <person name="Hutchinson M.I."/>
            <person name="Powell A.J."/>
            <person name="Barry K."/>
            <person name="Miller A.N."/>
            <person name="Grigoriev I.V."/>
            <person name="Debuchy R."/>
            <person name="Gladieux P."/>
            <person name="Hiltunen Thoren M."/>
            <person name="Johannesson H."/>
        </authorList>
    </citation>
    <scope>NUCLEOTIDE SEQUENCE</scope>
    <source>
        <strain evidence="5">SMH4131-1</strain>
    </source>
</reference>
<organism evidence="5 6">
    <name type="scientific">Cercophora scortea</name>
    <dbReference type="NCBI Taxonomy" id="314031"/>
    <lineage>
        <taxon>Eukaryota</taxon>
        <taxon>Fungi</taxon>
        <taxon>Dikarya</taxon>
        <taxon>Ascomycota</taxon>
        <taxon>Pezizomycotina</taxon>
        <taxon>Sordariomycetes</taxon>
        <taxon>Sordariomycetidae</taxon>
        <taxon>Sordariales</taxon>
        <taxon>Lasiosphaeriaceae</taxon>
        <taxon>Cercophora</taxon>
    </lineage>
</organism>
<dbReference type="Gene3D" id="4.10.240.10">
    <property type="entry name" value="Zn(2)-C6 fungal-type DNA-binding domain"/>
    <property type="match status" value="1"/>
</dbReference>
<gene>
    <name evidence="5" type="ORF">B0T19DRAFT_360550</name>
</gene>
<evidence type="ECO:0000313" key="6">
    <source>
        <dbReference type="Proteomes" id="UP001286456"/>
    </source>
</evidence>
<dbReference type="SUPFAM" id="SSF57701">
    <property type="entry name" value="Zn2/Cys6 DNA-binding domain"/>
    <property type="match status" value="1"/>
</dbReference>
<dbReference type="GO" id="GO:0008270">
    <property type="term" value="F:zinc ion binding"/>
    <property type="evidence" value="ECO:0007669"/>
    <property type="project" value="InterPro"/>
</dbReference>
<dbReference type="InterPro" id="IPR052400">
    <property type="entry name" value="Zn2-C6_fungal_TF"/>
</dbReference>
<keyword evidence="3" id="KW-0812">Transmembrane</keyword>
<dbReference type="InterPro" id="IPR001138">
    <property type="entry name" value="Zn2Cys6_DnaBD"/>
</dbReference>
<feature type="region of interest" description="Disordered" evidence="2">
    <location>
        <begin position="1"/>
        <end position="27"/>
    </location>
</feature>
<evidence type="ECO:0000313" key="5">
    <source>
        <dbReference type="EMBL" id="KAK3321510.1"/>
    </source>
</evidence>
<dbReference type="EMBL" id="JAUEPO010000005">
    <property type="protein sequence ID" value="KAK3321510.1"/>
    <property type="molecule type" value="Genomic_DNA"/>
</dbReference>
<dbReference type="PROSITE" id="PS00463">
    <property type="entry name" value="ZN2_CY6_FUNGAL_1"/>
    <property type="match status" value="1"/>
</dbReference>
<keyword evidence="6" id="KW-1185">Reference proteome</keyword>
<protein>
    <submittedName>
        <fullName evidence="5">C6 transcription factor</fullName>
    </submittedName>
</protein>
<dbReference type="AlphaFoldDB" id="A0AAE0IAR9"/>
<keyword evidence="1" id="KW-0539">Nucleus</keyword>
<evidence type="ECO:0000256" key="2">
    <source>
        <dbReference type="SAM" id="MobiDB-lite"/>
    </source>
</evidence>
<proteinExistence type="predicted"/>
<dbReference type="PANTHER" id="PTHR47657">
    <property type="entry name" value="STEROL REGULATORY ELEMENT-BINDING PROTEIN ECM22"/>
    <property type="match status" value="1"/>
</dbReference>
<dbReference type="Proteomes" id="UP001286456">
    <property type="component" value="Unassembled WGS sequence"/>
</dbReference>
<feature type="domain" description="Zn(2)-C6 fungal-type" evidence="4">
    <location>
        <begin position="35"/>
        <end position="65"/>
    </location>
</feature>
<dbReference type="PANTHER" id="PTHR47657:SF14">
    <property type="entry name" value="ZN(2)-C6 FUNGAL-TYPE DOMAIN-CONTAINING PROTEIN"/>
    <property type="match status" value="1"/>
</dbReference>
<dbReference type="CDD" id="cd00067">
    <property type="entry name" value="GAL4"/>
    <property type="match status" value="1"/>
</dbReference>
<dbReference type="SMART" id="SM00066">
    <property type="entry name" value="GAL4"/>
    <property type="match status" value="1"/>
</dbReference>
<dbReference type="GO" id="GO:0000981">
    <property type="term" value="F:DNA-binding transcription factor activity, RNA polymerase II-specific"/>
    <property type="evidence" value="ECO:0007669"/>
    <property type="project" value="InterPro"/>
</dbReference>
<dbReference type="Pfam" id="PF00172">
    <property type="entry name" value="Zn_clus"/>
    <property type="match status" value="1"/>
</dbReference>
<reference evidence="5" key="2">
    <citation type="submission" date="2023-06" db="EMBL/GenBank/DDBJ databases">
        <authorList>
            <consortium name="Lawrence Berkeley National Laboratory"/>
            <person name="Haridas S."/>
            <person name="Hensen N."/>
            <person name="Bonometti L."/>
            <person name="Westerberg I."/>
            <person name="Brannstrom I.O."/>
            <person name="Guillou S."/>
            <person name="Cros-Aarteil S."/>
            <person name="Calhoun S."/>
            <person name="Kuo A."/>
            <person name="Mondo S."/>
            <person name="Pangilinan J."/>
            <person name="Riley R."/>
            <person name="Labutti K."/>
            <person name="Andreopoulos B."/>
            <person name="Lipzen A."/>
            <person name="Chen C."/>
            <person name="Yanf M."/>
            <person name="Daum C."/>
            <person name="Ng V."/>
            <person name="Clum A."/>
            <person name="Steindorff A."/>
            <person name="Ohm R."/>
            <person name="Martin F."/>
            <person name="Silar P."/>
            <person name="Natvig D."/>
            <person name="Lalanne C."/>
            <person name="Gautier V."/>
            <person name="Ament-Velasquez S.L."/>
            <person name="Kruys A."/>
            <person name="Hutchinson M.I."/>
            <person name="Powell A.J."/>
            <person name="Barry K."/>
            <person name="Miller A.N."/>
            <person name="Grigoriev I.V."/>
            <person name="Debuchy R."/>
            <person name="Gladieux P."/>
            <person name="Thoren M.H."/>
            <person name="Johannesson H."/>
        </authorList>
    </citation>
    <scope>NUCLEOTIDE SEQUENCE</scope>
    <source>
        <strain evidence="5">SMH4131-1</strain>
    </source>
</reference>
<accession>A0AAE0IAR9</accession>
<evidence type="ECO:0000256" key="3">
    <source>
        <dbReference type="SAM" id="Phobius"/>
    </source>
</evidence>
<keyword evidence="3" id="KW-0472">Membrane</keyword>
<name>A0AAE0IAR9_9PEZI</name>
<feature type="transmembrane region" description="Helical" evidence="3">
    <location>
        <begin position="538"/>
        <end position="560"/>
    </location>
</feature>